<keyword evidence="2" id="KW-1185">Reference proteome</keyword>
<evidence type="ECO:0000313" key="2">
    <source>
        <dbReference type="Proteomes" id="UP000717634"/>
    </source>
</evidence>
<proteinExistence type="predicted"/>
<evidence type="ECO:0000313" key="1">
    <source>
        <dbReference type="EMBL" id="NKI89441.1"/>
    </source>
</evidence>
<accession>A0ABX1HKB3</accession>
<name>A0ABX1HKB3_9BACT</name>
<dbReference type="Proteomes" id="UP000717634">
    <property type="component" value="Unassembled WGS sequence"/>
</dbReference>
<comment type="caution">
    <text evidence="1">The sequence shown here is derived from an EMBL/GenBank/DDBJ whole genome shotgun (WGS) entry which is preliminary data.</text>
</comment>
<dbReference type="RefSeq" id="WP_168673074.1">
    <property type="nucleotide sequence ID" value="NZ_JAAVTK010000005.1"/>
</dbReference>
<gene>
    <name evidence="1" type="ORF">HBN54_002039</name>
</gene>
<dbReference type="EMBL" id="JAAVTK010000005">
    <property type="protein sequence ID" value="NKI89441.1"/>
    <property type="molecule type" value="Genomic_DNA"/>
</dbReference>
<reference evidence="1 2" key="1">
    <citation type="submission" date="2020-03" db="EMBL/GenBank/DDBJ databases">
        <title>Genomic Encyclopedia of Type Strains, Phase IV (KMG-V): Genome sequencing to study the core and pangenomes of soil and plant-associated prokaryotes.</title>
        <authorList>
            <person name="Whitman W."/>
        </authorList>
    </citation>
    <scope>NUCLEOTIDE SEQUENCE [LARGE SCALE GENOMIC DNA]</scope>
    <source>
        <strain evidence="1 2">1B</strain>
    </source>
</reference>
<sequence>MDIKQLNSSKVPIVRIDPALNKYAKKVLFPDKVAKANEVLKKVGLPKPKPTT</sequence>
<protein>
    <submittedName>
        <fullName evidence="1">Uncharacterized protein</fullName>
    </submittedName>
</protein>
<organism evidence="1 2">
    <name type="scientific">Hymenobacter artigasi</name>
    <dbReference type="NCBI Taxonomy" id="2719616"/>
    <lineage>
        <taxon>Bacteria</taxon>
        <taxon>Pseudomonadati</taxon>
        <taxon>Bacteroidota</taxon>
        <taxon>Cytophagia</taxon>
        <taxon>Cytophagales</taxon>
        <taxon>Hymenobacteraceae</taxon>
        <taxon>Hymenobacter</taxon>
    </lineage>
</organism>